<dbReference type="PANTHER" id="PTHR19879:SF9">
    <property type="entry name" value="TRANSCRIPTION INITIATION FACTOR TFIID SUBUNIT 5"/>
    <property type="match status" value="1"/>
</dbReference>
<dbReference type="InterPro" id="IPR015943">
    <property type="entry name" value="WD40/YVTN_repeat-like_dom_sf"/>
</dbReference>
<dbReference type="SUPFAM" id="SSF56112">
    <property type="entry name" value="Protein kinase-like (PK-like)"/>
    <property type="match status" value="1"/>
</dbReference>
<evidence type="ECO:0000256" key="3">
    <source>
        <dbReference type="PROSITE-ProRule" id="PRU00221"/>
    </source>
</evidence>
<dbReference type="InterPro" id="IPR011009">
    <property type="entry name" value="Kinase-like_dom_sf"/>
</dbReference>
<dbReference type="GO" id="GO:0005524">
    <property type="term" value="F:ATP binding"/>
    <property type="evidence" value="ECO:0007669"/>
    <property type="project" value="InterPro"/>
</dbReference>
<organism evidence="5 6">
    <name type="scientific">Hydrococcus rivularis NIES-593</name>
    <dbReference type="NCBI Taxonomy" id="1921803"/>
    <lineage>
        <taxon>Bacteria</taxon>
        <taxon>Bacillati</taxon>
        <taxon>Cyanobacteriota</taxon>
        <taxon>Cyanophyceae</taxon>
        <taxon>Pleurocapsales</taxon>
        <taxon>Hydrococcaceae</taxon>
        <taxon>Hydrococcus</taxon>
    </lineage>
</organism>
<dbReference type="Gene3D" id="2.130.10.10">
    <property type="entry name" value="YVTN repeat-like/Quinoprotein amine dehydrogenase"/>
    <property type="match status" value="2"/>
</dbReference>
<dbReference type="InterPro" id="IPR020472">
    <property type="entry name" value="WD40_PAC1"/>
</dbReference>
<dbReference type="SUPFAM" id="SSF50978">
    <property type="entry name" value="WD40 repeat-like"/>
    <property type="match status" value="1"/>
</dbReference>
<dbReference type="Pfam" id="PF00069">
    <property type="entry name" value="Pkinase"/>
    <property type="match status" value="1"/>
</dbReference>
<dbReference type="CDD" id="cd14014">
    <property type="entry name" value="STKc_PknB_like"/>
    <property type="match status" value="1"/>
</dbReference>
<keyword evidence="1 3" id="KW-0853">WD repeat</keyword>
<dbReference type="NCBIfam" id="NF045510">
    <property type="entry name" value="4Cys_prefix_kin"/>
    <property type="match status" value="1"/>
</dbReference>
<evidence type="ECO:0000313" key="5">
    <source>
        <dbReference type="EMBL" id="OKH18979.1"/>
    </source>
</evidence>
<evidence type="ECO:0000259" key="4">
    <source>
        <dbReference type="PROSITE" id="PS50011"/>
    </source>
</evidence>
<dbReference type="InterPro" id="IPR001680">
    <property type="entry name" value="WD40_rpt"/>
</dbReference>
<feature type="repeat" description="WD" evidence="3">
    <location>
        <begin position="444"/>
        <end position="485"/>
    </location>
</feature>
<dbReference type="InterPro" id="IPR000719">
    <property type="entry name" value="Prot_kinase_dom"/>
</dbReference>
<protein>
    <recommendedName>
        <fullName evidence="4">Protein kinase domain-containing protein</fullName>
    </recommendedName>
</protein>
<dbReference type="OrthoDB" id="9762169at2"/>
<dbReference type="Gene3D" id="1.10.510.10">
    <property type="entry name" value="Transferase(Phosphotransferase) domain 1"/>
    <property type="match status" value="1"/>
</dbReference>
<dbReference type="PROSITE" id="PS50294">
    <property type="entry name" value="WD_REPEATS_REGION"/>
    <property type="match status" value="2"/>
</dbReference>
<feature type="repeat" description="WD" evidence="3">
    <location>
        <begin position="577"/>
        <end position="602"/>
    </location>
</feature>
<name>A0A1U7H870_9CYAN</name>
<evidence type="ECO:0000256" key="2">
    <source>
        <dbReference type="ARBA" id="ARBA00022737"/>
    </source>
</evidence>
<keyword evidence="2" id="KW-0677">Repeat</keyword>
<dbReference type="PANTHER" id="PTHR19879">
    <property type="entry name" value="TRANSCRIPTION INITIATION FACTOR TFIID"/>
    <property type="match status" value="1"/>
</dbReference>
<feature type="domain" description="Protein kinase" evidence="4">
    <location>
        <begin position="37"/>
        <end position="296"/>
    </location>
</feature>
<evidence type="ECO:0000256" key="1">
    <source>
        <dbReference type="ARBA" id="ARBA00022574"/>
    </source>
</evidence>
<dbReference type="CDD" id="cd00200">
    <property type="entry name" value="WD40"/>
    <property type="match status" value="1"/>
</dbReference>
<gene>
    <name evidence="5" type="ORF">NIES593_21485</name>
</gene>
<feature type="repeat" description="WD" evidence="3">
    <location>
        <begin position="492"/>
        <end position="517"/>
    </location>
</feature>
<feature type="repeat" description="WD" evidence="3">
    <location>
        <begin position="528"/>
        <end position="570"/>
    </location>
</feature>
<dbReference type="PROSITE" id="PS50082">
    <property type="entry name" value="WD_REPEATS_2"/>
    <property type="match status" value="5"/>
</dbReference>
<keyword evidence="6" id="KW-1185">Reference proteome</keyword>
<dbReference type="Proteomes" id="UP000186868">
    <property type="component" value="Unassembled WGS sequence"/>
</dbReference>
<accession>A0A1U7H870</accession>
<dbReference type="Pfam" id="PF00400">
    <property type="entry name" value="WD40"/>
    <property type="match status" value="6"/>
</dbReference>
<evidence type="ECO:0000313" key="6">
    <source>
        <dbReference type="Proteomes" id="UP000186868"/>
    </source>
</evidence>
<dbReference type="PROSITE" id="PS50011">
    <property type="entry name" value="PROTEIN_KINASE_DOM"/>
    <property type="match status" value="1"/>
</dbReference>
<dbReference type="SMART" id="SM00320">
    <property type="entry name" value="WD40"/>
    <property type="match status" value="7"/>
</dbReference>
<dbReference type="STRING" id="1921803.NIES593_21485"/>
<dbReference type="AlphaFoldDB" id="A0A1U7H870"/>
<feature type="repeat" description="WD" evidence="3">
    <location>
        <begin position="397"/>
        <end position="438"/>
    </location>
</feature>
<dbReference type="SMART" id="SM00220">
    <property type="entry name" value="S_TKc"/>
    <property type="match status" value="1"/>
</dbReference>
<reference evidence="5 6" key="1">
    <citation type="submission" date="2016-11" db="EMBL/GenBank/DDBJ databases">
        <title>Draft Genome Sequences of Nine Cyanobacterial Strains from Diverse Habitats.</title>
        <authorList>
            <person name="Zhu T."/>
            <person name="Hou S."/>
            <person name="Lu X."/>
            <person name="Hess W.R."/>
        </authorList>
    </citation>
    <scope>NUCLEOTIDE SEQUENCE [LARGE SCALE GENOMIC DNA]</scope>
    <source>
        <strain evidence="5 6">NIES-593</strain>
    </source>
</reference>
<dbReference type="InterPro" id="IPR036322">
    <property type="entry name" value="WD40_repeat_dom_sf"/>
</dbReference>
<dbReference type="PRINTS" id="PR00320">
    <property type="entry name" value="GPROTEINBRPT"/>
</dbReference>
<dbReference type="EMBL" id="MRCB01000044">
    <property type="protein sequence ID" value="OKH18979.1"/>
    <property type="molecule type" value="Genomic_DNA"/>
</dbReference>
<proteinExistence type="predicted"/>
<sequence>MSYCINPNCPIRDNPDNVEHCITCGNLLCVANRYWLVKPLRDLHHSPYLEVFEVRDREAQTSKVLKSLKCNLSKYRELFEQEAQILIELNHSGILKTQPSEFFTVELNNGQRLPCLVMEFVEGQDLEKWVQKNGSISQNLALEWLKQLTEILAYVHQHNFFHRDIKPSNIMRKPNGQLVLIDFGTAREVTTTVVEGREVTAVYSHGYTAPEQIEGKAVPKSDFFSLGCTFVYLLTGKHPQEFNDSQTRQLNWRDSIPDISELLTNFIDELRASDVENRPQNTQAILQRIEQIDRSLSHSDDLPVTELPLPPQPSRLPWLAISIGLTISSILLGVWIGRNIDRWFAPAISLSQPCASPADDISAIAFSPNGKFLATVSLDKTVRVLAIEETKSEEVGCKEHQDGVVAVQFSPDGTKFATASLDSTVGLGKINSNGSISSFKRLQQNNNSFPAVAIAFSPDAKYLATASADGTVQVWDAKQAKEIALLKPKIYVKNISFSRDGKYLATASLNDKVRVWEWQAHSYDQKTISLPAENVTDVAFSPMDENYLSVASADGTVRIWDMTKNEEVACLKDKAYVMAISFSPDGRYLAAVSLNNEARIWEWKKYRDGQNLTRQLKGVAIAVFSPKDGKYLATINSDGTARVRETDGALNRRIADANLLEAVAFNPADENSLALARIDGTIEIQQWSVQSQ</sequence>
<dbReference type="RefSeq" id="WP_073601540.1">
    <property type="nucleotide sequence ID" value="NZ_MRCB01000044.1"/>
</dbReference>
<dbReference type="GO" id="GO:0004672">
    <property type="term" value="F:protein kinase activity"/>
    <property type="evidence" value="ECO:0007669"/>
    <property type="project" value="InterPro"/>
</dbReference>
<comment type="caution">
    <text evidence="5">The sequence shown here is derived from an EMBL/GenBank/DDBJ whole genome shotgun (WGS) entry which is preliminary data.</text>
</comment>